<dbReference type="InterPro" id="IPR006689">
    <property type="entry name" value="Small_GTPase_ARF/SAR"/>
</dbReference>
<keyword evidence="4" id="KW-0519">Myristate</keyword>
<evidence type="ECO:0000256" key="1">
    <source>
        <dbReference type="ARBA" id="ARBA00004555"/>
    </source>
</evidence>
<keyword evidence="16" id="KW-1185">Reference proteome</keyword>
<dbReference type="PRINTS" id="PR00328">
    <property type="entry name" value="SAR1GTPBP"/>
</dbReference>
<dbReference type="InterPro" id="IPR027417">
    <property type="entry name" value="P-loop_NTPase"/>
</dbReference>
<dbReference type="SMART" id="SM00177">
    <property type="entry name" value="ARF"/>
    <property type="match status" value="1"/>
</dbReference>
<reference evidence="15" key="1">
    <citation type="submission" date="2021-04" db="EMBL/GenBank/DDBJ databases">
        <title>Draft genome of Fusarium avenaceum strain F156N33, isolated from an atmospheric sample in Virginia.</title>
        <authorList>
            <person name="Yang S."/>
            <person name="Vinatzer B.A."/>
            <person name="Coleman J."/>
        </authorList>
    </citation>
    <scope>NUCLEOTIDE SEQUENCE</scope>
    <source>
        <strain evidence="15">F156N33</strain>
    </source>
</reference>
<dbReference type="GO" id="GO:0046872">
    <property type="term" value="F:metal ion binding"/>
    <property type="evidence" value="ECO:0007669"/>
    <property type="project" value="UniProtKB-KW"/>
</dbReference>
<accession>A0A9P7GWN8</accession>
<evidence type="ECO:0000313" key="15">
    <source>
        <dbReference type="EMBL" id="KAG5657638.1"/>
    </source>
</evidence>
<dbReference type="CDD" id="cd00878">
    <property type="entry name" value="Arf_Arl"/>
    <property type="match status" value="1"/>
</dbReference>
<dbReference type="AlphaFoldDB" id="A0A9P7GWN8"/>
<keyword evidence="9 13" id="KW-0342">GTP-binding</keyword>
<feature type="binding site" evidence="14">
    <location>
        <position position="27"/>
    </location>
    <ligand>
        <name>Mg(2+)</name>
        <dbReference type="ChEBI" id="CHEBI:18420"/>
    </ligand>
</feature>
<keyword evidence="10" id="KW-0449">Lipoprotein</keyword>
<evidence type="ECO:0000313" key="16">
    <source>
        <dbReference type="Proteomes" id="UP000782241"/>
    </source>
</evidence>
<dbReference type="GO" id="GO:0003924">
    <property type="term" value="F:GTPase activity"/>
    <property type="evidence" value="ECO:0007669"/>
    <property type="project" value="InterPro"/>
</dbReference>
<dbReference type="EMBL" id="JAGPUO010000016">
    <property type="protein sequence ID" value="KAG5657638.1"/>
    <property type="molecule type" value="Genomic_DNA"/>
</dbReference>
<sequence length="180" mass="20068">MGATISRLWTPEPIWVGLVGIQSAGKTAIIYRLSGNNAPVTPSTDTVTSTQVHQASQDFDLLDYTSDPRVRPAWRSFMTRVHAVVFVIDSADRDTLPEAKTELSYLLKEIMLDHQPFLIFANKQDNPRAMSAAELTEFLGIQQYLERDLKCFVQGSSAVTGDGLAEGLEWVRQAVRARQK</sequence>
<evidence type="ECO:0000256" key="12">
    <source>
        <dbReference type="ARBA" id="ARBA00070396"/>
    </source>
</evidence>
<dbReference type="InterPro" id="IPR024156">
    <property type="entry name" value="Small_GTPase_ARF"/>
</dbReference>
<comment type="caution">
    <text evidence="15">The sequence shown here is derived from an EMBL/GenBank/DDBJ whole genome shotgun (WGS) entry which is preliminary data.</text>
</comment>
<comment type="function">
    <text evidence="11">GTP-binding protein involved in protein trafficking; may modulate vesicle budding and uncoating within the Golgi apparatus.</text>
</comment>
<keyword evidence="14" id="KW-0460">Magnesium</keyword>
<dbReference type="GO" id="GO:0005794">
    <property type="term" value="C:Golgi apparatus"/>
    <property type="evidence" value="ECO:0007669"/>
    <property type="project" value="UniProtKB-SubCell"/>
</dbReference>
<comment type="subcellular location">
    <subcellularLocation>
        <location evidence="1">Golgi apparatus</location>
    </subcellularLocation>
</comment>
<evidence type="ECO:0000256" key="8">
    <source>
        <dbReference type="ARBA" id="ARBA00023034"/>
    </source>
</evidence>
<evidence type="ECO:0000256" key="2">
    <source>
        <dbReference type="ARBA" id="ARBA00010290"/>
    </source>
</evidence>
<evidence type="ECO:0000256" key="11">
    <source>
        <dbReference type="ARBA" id="ARBA00053326"/>
    </source>
</evidence>
<organism evidence="15 16">
    <name type="scientific">Fusarium avenaceum</name>
    <dbReference type="NCBI Taxonomy" id="40199"/>
    <lineage>
        <taxon>Eukaryota</taxon>
        <taxon>Fungi</taxon>
        <taxon>Dikarya</taxon>
        <taxon>Ascomycota</taxon>
        <taxon>Pezizomycotina</taxon>
        <taxon>Sordariomycetes</taxon>
        <taxon>Hypocreomycetidae</taxon>
        <taxon>Hypocreales</taxon>
        <taxon>Nectriaceae</taxon>
        <taxon>Fusarium</taxon>
        <taxon>Fusarium tricinctum species complex</taxon>
    </lineage>
</organism>
<keyword evidence="7" id="KW-0653">Protein transport</keyword>
<dbReference type="GO" id="GO:0005525">
    <property type="term" value="F:GTP binding"/>
    <property type="evidence" value="ECO:0007669"/>
    <property type="project" value="UniProtKB-KW"/>
</dbReference>
<dbReference type="Proteomes" id="UP000782241">
    <property type="component" value="Unassembled WGS sequence"/>
</dbReference>
<evidence type="ECO:0000256" key="3">
    <source>
        <dbReference type="ARBA" id="ARBA00022448"/>
    </source>
</evidence>
<dbReference type="PROSITE" id="PS51417">
    <property type="entry name" value="ARF"/>
    <property type="match status" value="1"/>
</dbReference>
<dbReference type="SMART" id="SM00178">
    <property type="entry name" value="SAR"/>
    <property type="match status" value="1"/>
</dbReference>
<keyword evidence="3" id="KW-0813">Transport</keyword>
<keyword evidence="5 13" id="KW-0547">Nucleotide-binding</keyword>
<dbReference type="Gene3D" id="3.40.50.300">
    <property type="entry name" value="P-loop containing nucleotide triphosphate hydrolases"/>
    <property type="match status" value="1"/>
</dbReference>
<protein>
    <recommendedName>
        <fullName evidence="12">ADP-ribosylation factor</fullName>
    </recommendedName>
</protein>
<feature type="binding site" evidence="13">
    <location>
        <begin position="122"/>
        <end position="125"/>
    </location>
    <ligand>
        <name>GTP</name>
        <dbReference type="ChEBI" id="CHEBI:37565"/>
    </ligand>
</feature>
<evidence type="ECO:0000256" key="4">
    <source>
        <dbReference type="ARBA" id="ARBA00022707"/>
    </source>
</evidence>
<feature type="binding site" evidence="14">
    <location>
        <position position="44"/>
    </location>
    <ligand>
        <name>Mg(2+)</name>
        <dbReference type="ChEBI" id="CHEBI:18420"/>
    </ligand>
</feature>
<name>A0A9P7GWN8_9HYPO</name>
<evidence type="ECO:0000256" key="5">
    <source>
        <dbReference type="ARBA" id="ARBA00022741"/>
    </source>
</evidence>
<evidence type="ECO:0000256" key="7">
    <source>
        <dbReference type="ARBA" id="ARBA00022927"/>
    </source>
</evidence>
<evidence type="ECO:0000256" key="13">
    <source>
        <dbReference type="PIRSR" id="PIRSR606689-1"/>
    </source>
</evidence>
<proteinExistence type="inferred from homology"/>
<comment type="similarity">
    <text evidence="2">Belongs to the small GTPase superfamily. Arf family.</text>
</comment>
<keyword evidence="14" id="KW-0479">Metal-binding</keyword>
<keyword evidence="8" id="KW-0333">Golgi apparatus</keyword>
<evidence type="ECO:0000256" key="14">
    <source>
        <dbReference type="PIRSR" id="PIRSR606689-2"/>
    </source>
</evidence>
<evidence type="ECO:0000256" key="6">
    <source>
        <dbReference type="ARBA" id="ARBA00022892"/>
    </source>
</evidence>
<keyword evidence="6" id="KW-0931">ER-Golgi transport</keyword>
<dbReference type="GO" id="GO:0015031">
    <property type="term" value="P:protein transport"/>
    <property type="evidence" value="ECO:0007669"/>
    <property type="project" value="UniProtKB-KW"/>
</dbReference>
<dbReference type="SUPFAM" id="SSF52540">
    <property type="entry name" value="P-loop containing nucleoside triphosphate hydrolases"/>
    <property type="match status" value="1"/>
</dbReference>
<dbReference type="FunFam" id="3.40.50.300:FF:003500">
    <property type="entry name" value="ADP-ribosylation factor 1"/>
    <property type="match status" value="1"/>
</dbReference>
<gene>
    <name evidence="15" type="ORF">KAF25_007671</name>
</gene>
<feature type="binding site" evidence="13">
    <location>
        <begin position="20"/>
        <end position="27"/>
    </location>
    <ligand>
        <name>GTP</name>
        <dbReference type="ChEBI" id="CHEBI:37565"/>
    </ligand>
</feature>
<dbReference type="Pfam" id="PF00025">
    <property type="entry name" value="Arf"/>
    <property type="match status" value="1"/>
</dbReference>
<dbReference type="GO" id="GO:0016192">
    <property type="term" value="P:vesicle-mediated transport"/>
    <property type="evidence" value="ECO:0007669"/>
    <property type="project" value="UniProtKB-KW"/>
</dbReference>
<dbReference type="PANTHER" id="PTHR11711">
    <property type="entry name" value="ADP RIBOSYLATION FACTOR-RELATED"/>
    <property type="match status" value="1"/>
</dbReference>
<evidence type="ECO:0000256" key="10">
    <source>
        <dbReference type="ARBA" id="ARBA00023288"/>
    </source>
</evidence>
<evidence type="ECO:0000256" key="9">
    <source>
        <dbReference type="ARBA" id="ARBA00023134"/>
    </source>
</evidence>